<protein>
    <submittedName>
        <fullName evidence="1">Uncharacterized protein</fullName>
    </submittedName>
</protein>
<evidence type="ECO:0000313" key="2">
    <source>
        <dbReference type="Proteomes" id="UP000729402"/>
    </source>
</evidence>
<keyword evidence="2" id="KW-1185">Reference proteome</keyword>
<gene>
    <name evidence="1" type="ORF">GUJ93_ZPchr0011g26990</name>
</gene>
<reference evidence="1" key="1">
    <citation type="journal article" date="2021" name="bioRxiv">
        <title>Whole Genome Assembly and Annotation of Northern Wild Rice, Zizania palustris L., Supports a Whole Genome Duplication in the Zizania Genus.</title>
        <authorList>
            <person name="Haas M."/>
            <person name="Kono T."/>
            <person name="Macchietto M."/>
            <person name="Millas R."/>
            <person name="McGilp L."/>
            <person name="Shao M."/>
            <person name="Duquette J."/>
            <person name="Hirsch C.N."/>
            <person name="Kimball J."/>
        </authorList>
    </citation>
    <scope>NUCLEOTIDE SEQUENCE</scope>
    <source>
        <tissue evidence="1">Fresh leaf tissue</tissue>
    </source>
</reference>
<dbReference type="Proteomes" id="UP000729402">
    <property type="component" value="Unassembled WGS sequence"/>
</dbReference>
<name>A0A8J5WLC8_ZIZPA</name>
<organism evidence="1 2">
    <name type="scientific">Zizania palustris</name>
    <name type="common">Northern wild rice</name>
    <dbReference type="NCBI Taxonomy" id="103762"/>
    <lineage>
        <taxon>Eukaryota</taxon>
        <taxon>Viridiplantae</taxon>
        <taxon>Streptophyta</taxon>
        <taxon>Embryophyta</taxon>
        <taxon>Tracheophyta</taxon>
        <taxon>Spermatophyta</taxon>
        <taxon>Magnoliopsida</taxon>
        <taxon>Liliopsida</taxon>
        <taxon>Poales</taxon>
        <taxon>Poaceae</taxon>
        <taxon>BOP clade</taxon>
        <taxon>Oryzoideae</taxon>
        <taxon>Oryzeae</taxon>
        <taxon>Zizaniinae</taxon>
        <taxon>Zizania</taxon>
    </lineage>
</organism>
<dbReference type="EMBL" id="JAAALK010000081">
    <property type="protein sequence ID" value="KAG8091027.1"/>
    <property type="molecule type" value="Genomic_DNA"/>
</dbReference>
<evidence type="ECO:0000313" key="1">
    <source>
        <dbReference type="EMBL" id="KAG8091027.1"/>
    </source>
</evidence>
<comment type="caution">
    <text evidence="1">The sequence shown here is derived from an EMBL/GenBank/DDBJ whole genome shotgun (WGS) entry which is preliminary data.</text>
</comment>
<accession>A0A8J5WLC8</accession>
<sequence>MQRSWKEWEQGIVFSLSSASKTSRHTAHSACLAFAAFVSGRARTASREAPIGAAGRTPLTTTRPRSLRRRNRAGNRIVKYSTPSRITGVSVMLGFPCSSAGAREGTGSICSFPLPLAAAFHIKIPASIVPLGGDAEPSEVTRMEAMSSARATIIGARAGVGDAVSVSGAEEEGASVSPMVVVRVAGGRRMRMEESAVRVALEALEAASSAMAEGDTESALDGQKASRTAWWWSTSAARSLGWKQ</sequence>
<proteinExistence type="predicted"/>
<reference evidence="1" key="2">
    <citation type="submission" date="2021-02" db="EMBL/GenBank/DDBJ databases">
        <authorList>
            <person name="Kimball J.A."/>
            <person name="Haas M.W."/>
            <person name="Macchietto M."/>
            <person name="Kono T."/>
            <person name="Duquette J."/>
            <person name="Shao M."/>
        </authorList>
    </citation>
    <scope>NUCLEOTIDE SEQUENCE</scope>
    <source>
        <tissue evidence="1">Fresh leaf tissue</tissue>
    </source>
</reference>
<dbReference type="AlphaFoldDB" id="A0A8J5WLC8"/>